<organism evidence="10 11">
    <name type="scientific">Candidatus Akkermansia intestinigallinarum</name>
    <dbReference type="NCBI Taxonomy" id="2838431"/>
    <lineage>
        <taxon>Bacteria</taxon>
        <taxon>Pseudomonadati</taxon>
        <taxon>Verrucomicrobiota</taxon>
        <taxon>Verrucomicrobiia</taxon>
        <taxon>Verrucomicrobiales</taxon>
        <taxon>Akkermansiaceae</taxon>
        <taxon>Akkermansia</taxon>
    </lineage>
</organism>
<comment type="caution">
    <text evidence="10">The sequence shown here is derived from an EMBL/GenBank/DDBJ whole genome shotgun (WGS) entry which is preliminary data.</text>
</comment>
<keyword evidence="2 8" id="KW-0547">Nucleotide-binding</keyword>
<keyword evidence="5 8" id="KW-0805">Transcription regulation</keyword>
<keyword evidence="6 8" id="KW-0238">DNA-binding</keyword>
<dbReference type="GO" id="GO:0045892">
    <property type="term" value="P:negative regulation of DNA-templated transcription"/>
    <property type="evidence" value="ECO:0007669"/>
    <property type="project" value="UniProtKB-UniRule"/>
</dbReference>
<proteinExistence type="inferred from homology"/>
<evidence type="ECO:0000256" key="4">
    <source>
        <dbReference type="ARBA" id="ARBA00022840"/>
    </source>
</evidence>
<dbReference type="GO" id="GO:0008270">
    <property type="term" value="F:zinc ion binding"/>
    <property type="evidence" value="ECO:0007669"/>
    <property type="project" value="UniProtKB-UniRule"/>
</dbReference>
<keyword evidence="3 8" id="KW-0863">Zinc-finger</keyword>
<dbReference type="Pfam" id="PF03477">
    <property type="entry name" value="ATP-cone"/>
    <property type="match status" value="1"/>
</dbReference>
<keyword evidence="8" id="KW-0862">Zinc</keyword>
<evidence type="ECO:0000256" key="2">
    <source>
        <dbReference type="ARBA" id="ARBA00022741"/>
    </source>
</evidence>
<dbReference type="PANTHER" id="PTHR30455:SF2">
    <property type="entry name" value="TRANSCRIPTIONAL REPRESSOR NRDR"/>
    <property type="match status" value="1"/>
</dbReference>
<dbReference type="InterPro" id="IPR055173">
    <property type="entry name" value="NrdR-like_N"/>
</dbReference>
<feature type="domain" description="ATP-cone" evidence="9">
    <location>
        <begin position="49"/>
        <end position="139"/>
    </location>
</feature>
<dbReference type="GO" id="GO:0005524">
    <property type="term" value="F:ATP binding"/>
    <property type="evidence" value="ECO:0007669"/>
    <property type="project" value="UniProtKB-UniRule"/>
</dbReference>
<dbReference type="NCBIfam" id="TIGR00244">
    <property type="entry name" value="transcriptional regulator NrdR"/>
    <property type="match status" value="1"/>
</dbReference>
<keyword evidence="1 8" id="KW-0678">Repressor</keyword>
<feature type="zinc finger region" evidence="8">
    <location>
        <begin position="3"/>
        <end position="34"/>
    </location>
</feature>
<dbReference type="InterPro" id="IPR005144">
    <property type="entry name" value="ATP-cone_dom"/>
</dbReference>
<evidence type="ECO:0000256" key="7">
    <source>
        <dbReference type="ARBA" id="ARBA00023163"/>
    </source>
</evidence>
<reference evidence="10" key="1">
    <citation type="journal article" date="2021" name="PeerJ">
        <title>Extensive microbial diversity within the chicken gut microbiome revealed by metagenomics and culture.</title>
        <authorList>
            <person name="Gilroy R."/>
            <person name="Ravi A."/>
            <person name="Getino M."/>
            <person name="Pursley I."/>
            <person name="Horton D.L."/>
            <person name="Alikhan N.F."/>
            <person name="Baker D."/>
            <person name="Gharbi K."/>
            <person name="Hall N."/>
            <person name="Watson M."/>
            <person name="Adriaenssens E.M."/>
            <person name="Foster-Nyarko E."/>
            <person name="Jarju S."/>
            <person name="Secka A."/>
            <person name="Antonio M."/>
            <person name="Oren A."/>
            <person name="Chaudhuri R.R."/>
            <person name="La Ragione R."/>
            <person name="Hildebrand F."/>
            <person name="Pallen M.J."/>
        </authorList>
    </citation>
    <scope>NUCLEOTIDE SEQUENCE</scope>
    <source>
        <strain evidence="10">14975</strain>
    </source>
</reference>
<name>A0A9D1V9R7_9BACT</name>
<evidence type="ECO:0000256" key="1">
    <source>
        <dbReference type="ARBA" id="ARBA00022491"/>
    </source>
</evidence>
<accession>A0A9D1V9R7</accession>
<evidence type="ECO:0000256" key="6">
    <source>
        <dbReference type="ARBA" id="ARBA00023125"/>
    </source>
</evidence>
<dbReference type="Proteomes" id="UP000823964">
    <property type="component" value="Unassembled WGS sequence"/>
</dbReference>
<keyword evidence="4 8" id="KW-0067">ATP-binding</keyword>
<reference evidence="10" key="2">
    <citation type="submission" date="2021-04" db="EMBL/GenBank/DDBJ databases">
        <authorList>
            <person name="Gilroy R."/>
        </authorList>
    </citation>
    <scope>NUCLEOTIDE SEQUENCE</scope>
    <source>
        <strain evidence="10">14975</strain>
    </source>
</reference>
<evidence type="ECO:0000256" key="8">
    <source>
        <dbReference type="HAMAP-Rule" id="MF_00440"/>
    </source>
</evidence>
<evidence type="ECO:0000313" key="11">
    <source>
        <dbReference type="Proteomes" id="UP000823964"/>
    </source>
</evidence>
<evidence type="ECO:0000259" key="9">
    <source>
        <dbReference type="PROSITE" id="PS51161"/>
    </source>
</evidence>
<keyword evidence="8" id="KW-0479">Metal-binding</keyword>
<comment type="cofactor">
    <cofactor evidence="8">
        <name>Zn(2+)</name>
        <dbReference type="ChEBI" id="CHEBI:29105"/>
    </cofactor>
    <text evidence="8">Binds 1 zinc ion.</text>
</comment>
<keyword evidence="7 8" id="KW-0804">Transcription</keyword>
<dbReference type="AlphaFoldDB" id="A0A9D1V9R7"/>
<dbReference type="PANTHER" id="PTHR30455">
    <property type="entry name" value="TRANSCRIPTIONAL REPRESSOR NRDR"/>
    <property type="match status" value="1"/>
</dbReference>
<sequence>MRCIQCGWLEDRVIDSRVSKDGTCIRRRRECLRCNYRYTTYEHLERTELRVVKRDNMYEALDREKILRGMVKASEKRPVSMAVLDQAADEIIAELHRDHQREVPSFIIGRKVIEKLQQIDPVAYIRYVSVYRQFQSVDEFIDLVRNMERKSLTDPLQRKLSLE</sequence>
<dbReference type="GO" id="GO:0003677">
    <property type="term" value="F:DNA binding"/>
    <property type="evidence" value="ECO:0007669"/>
    <property type="project" value="UniProtKB-KW"/>
</dbReference>
<evidence type="ECO:0000313" key="10">
    <source>
        <dbReference type="EMBL" id="HIX19080.1"/>
    </source>
</evidence>
<dbReference type="Pfam" id="PF22811">
    <property type="entry name" value="Zn_ribbon_NrdR"/>
    <property type="match status" value="1"/>
</dbReference>
<dbReference type="InterPro" id="IPR003796">
    <property type="entry name" value="RNR_NrdR-like"/>
</dbReference>
<gene>
    <name evidence="8 10" type="primary">nrdR</name>
    <name evidence="10" type="ORF">H9862_00585</name>
</gene>
<dbReference type="HAMAP" id="MF_00440">
    <property type="entry name" value="NrdR"/>
    <property type="match status" value="1"/>
</dbReference>
<dbReference type="EMBL" id="DXFQ01000010">
    <property type="protein sequence ID" value="HIX19080.1"/>
    <property type="molecule type" value="Genomic_DNA"/>
</dbReference>
<comment type="similarity">
    <text evidence="8">Belongs to the NrdR family.</text>
</comment>
<evidence type="ECO:0000256" key="3">
    <source>
        <dbReference type="ARBA" id="ARBA00022771"/>
    </source>
</evidence>
<evidence type="ECO:0000256" key="5">
    <source>
        <dbReference type="ARBA" id="ARBA00023015"/>
    </source>
</evidence>
<dbReference type="PROSITE" id="PS51161">
    <property type="entry name" value="ATP_CONE"/>
    <property type="match status" value="1"/>
</dbReference>
<comment type="function">
    <text evidence="8">Negatively regulates transcription of bacterial ribonucleotide reductase nrd genes and operons by binding to NrdR-boxes.</text>
</comment>
<protein>
    <recommendedName>
        <fullName evidence="8">Transcriptional repressor NrdR</fullName>
    </recommendedName>
</protein>